<proteinExistence type="predicted"/>
<sequence>MDLFIGFQLPLLIITITVIFAIKHFTKDLDALTAKYKARKTLCGSVNDNMSKITIALKNAGFHKVGNDQESLRAYATTGFSFSSFSEYIEVKLSPQDNNTSIIYFKSICSLPTQMLDWGKNRRNYKRFKKELDKIDSRKIILIIQE</sequence>
<dbReference type="RefSeq" id="WP_044222344.1">
    <property type="nucleotide sequence ID" value="NZ_JRYR02000001.1"/>
</dbReference>
<name>A0A1S1YXJ7_FLAPC</name>
<evidence type="ECO:0000313" key="1">
    <source>
        <dbReference type="EMBL" id="OHX65731.1"/>
    </source>
</evidence>
<keyword evidence="2" id="KW-1185">Reference proteome</keyword>
<accession>A0A1S1YXJ7</accession>
<gene>
    <name evidence="1" type="ORF">NH26_04880</name>
</gene>
<dbReference type="OrthoDB" id="9778341at2"/>
<reference evidence="1 2" key="1">
    <citation type="journal article" date="2012" name="Int. J. Syst. Evol. Microbiol.">
        <title>Flammeovirga pacifica sp. nov., isolated from deep-sea sediment.</title>
        <authorList>
            <person name="Xu H."/>
            <person name="Fu Y."/>
            <person name="Yang N."/>
            <person name="Ding Z."/>
            <person name="Lai Q."/>
            <person name="Zeng R."/>
        </authorList>
    </citation>
    <scope>NUCLEOTIDE SEQUENCE [LARGE SCALE GENOMIC DNA]</scope>
    <source>
        <strain evidence="2">DSM 24597 / LMG 26175 / WPAGA1</strain>
    </source>
</reference>
<dbReference type="AlphaFoldDB" id="A0A1S1YXJ7"/>
<evidence type="ECO:0000313" key="2">
    <source>
        <dbReference type="Proteomes" id="UP000179797"/>
    </source>
</evidence>
<organism evidence="1 2">
    <name type="scientific">Flammeovirga pacifica</name>
    <dbReference type="NCBI Taxonomy" id="915059"/>
    <lineage>
        <taxon>Bacteria</taxon>
        <taxon>Pseudomonadati</taxon>
        <taxon>Bacteroidota</taxon>
        <taxon>Cytophagia</taxon>
        <taxon>Cytophagales</taxon>
        <taxon>Flammeovirgaceae</taxon>
        <taxon>Flammeovirga</taxon>
    </lineage>
</organism>
<dbReference type="EMBL" id="JRYR02000001">
    <property type="protein sequence ID" value="OHX65731.1"/>
    <property type="molecule type" value="Genomic_DNA"/>
</dbReference>
<dbReference type="Proteomes" id="UP000179797">
    <property type="component" value="Unassembled WGS sequence"/>
</dbReference>
<comment type="caution">
    <text evidence="1">The sequence shown here is derived from an EMBL/GenBank/DDBJ whole genome shotgun (WGS) entry which is preliminary data.</text>
</comment>
<protein>
    <submittedName>
        <fullName evidence="1">Uncharacterized protein</fullName>
    </submittedName>
</protein>